<keyword evidence="5 11" id="KW-0028">Amino-acid biosynthesis</keyword>
<dbReference type="InterPro" id="IPR006140">
    <property type="entry name" value="D-isomer_DH_NAD-bd"/>
</dbReference>
<evidence type="ECO:0000256" key="11">
    <source>
        <dbReference type="RuleBase" id="RU363003"/>
    </source>
</evidence>
<comment type="catalytic activity">
    <reaction evidence="10 11">
        <text>(2R)-3-phosphoglycerate + NAD(+) = 3-phosphooxypyruvate + NADH + H(+)</text>
        <dbReference type="Rhea" id="RHEA:12641"/>
        <dbReference type="ChEBI" id="CHEBI:15378"/>
        <dbReference type="ChEBI" id="CHEBI:18110"/>
        <dbReference type="ChEBI" id="CHEBI:57540"/>
        <dbReference type="ChEBI" id="CHEBI:57945"/>
        <dbReference type="ChEBI" id="CHEBI:58272"/>
        <dbReference type="EC" id="1.1.1.95"/>
    </reaction>
</comment>
<feature type="region of interest" description="Disordered" evidence="12">
    <location>
        <begin position="1"/>
        <end position="23"/>
    </location>
</feature>
<dbReference type="SUPFAM" id="SSF52283">
    <property type="entry name" value="Formate/glycerate dehydrogenase catalytic domain-like"/>
    <property type="match status" value="1"/>
</dbReference>
<keyword evidence="8 11" id="KW-0718">Serine biosynthesis</keyword>
<comment type="pathway">
    <text evidence="2 11">Amino-acid biosynthesis; L-serine biosynthesis; L-serine from 3-phospho-D-glycerate: step 1/3.</text>
</comment>
<keyword evidence="7 11" id="KW-0520">NAD</keyword>
<comment type="similarity">
    <text evidence="3 11">Belongs to the D-isomer specific 2-hydroxyacid dehydrogenase family.</text>
</comment>
<dbReference type="PROSITE" id="PS51671">
    <property type="entry name" value="ACT"/>
    <property type="match status" value="1"/>
</dbReference>
<dbReference type="GO" id="GO:0004617">
    <property type="term" value="F:phosphoglycerate dehydrogenase activity"/>
    <property type="evidence" value="ECO:0007669"/>
    <property type="project" value="UniProtKB-UniRule"/>
</dbReference>
<evidence type="ECO:0000313" key="14">
    <source>
        <dbReference type="EMBL" id="RYB95310.1"/>
    </source>
</evidence>
<dbReference type="EC" id="1.1.1.95" evidence="11"/>
<accession>A0A4Q2S106</accession>
<evidence type="ECO:0000256" key="6">
    <source>
        <dbReference type="ARBA" id="ARBA00023002"/>
    </source>
</evidence>
<dbReference type="AlphaFoldDB" id="A0A4Q2S106"/>
<dbReference type="PANTHER" id="PTHR42789:SF1">
    <property type="entry name" value="D-ISOMER SPECIFIC 2-HYDROXYACID DEHYDROGENASE FAMILY PROTEIN (AFU_ORTHOLOGUE AFUA_6G10090)"/>
    <property type="match status" value="1"/>
</dbReference>
<dbReference type="PROSITE" id="PS00065">
    <property type="entry name" value="D_2_HYDROXYACID_DH_1"/>
    <property type="match status" value="1"/>
</dbReference>
<reference evidence="14 15" key="1">
    <citation type="submission" date="2019-01" db="EMBL/GenBank/DDBJ databases">
        <title>Novel species of Nocardioides.</title>
        <authorList>
            <person name="Liu Q."/>
            <person name="Xin Y.-H."/>
        </authorList>
    </citation>
    <scope>NUCLEOTIDE SEQUENCE [LARGE SCALE GENOMIC DNA]</scope>
    <source>
        <strain evidence="14 15">CGMCC 4.6882</strain>
    </source>
</reference>
<dbReference type="InterPro" id="IPR002912">
    <property type="entry name" value="ACT_dom"/>
</dbReference>
<dbReference type="PROSITE" id="PS00671">
    <property type="entry name" value="D_2_HYDROXYACID_DH_3"/>
    <property type="match status" value="1"/>
</dbReference>
<evidence type="ECO:0000256" key="9">
    <source>
        <dbReference type="ARBA" id="ARBA00048126"/>
    </source>
</evidence>
<dbReference type="UniPathway" id="UPA00135">
    <property type="reaction ID" value="UER00196"/>
</dbReference>
<dbReference type="Pfam" id="PF00389">
    <property type="entry name" value="2-Hacid_dh"/>
    <property type="match status" value="1"/>
</dbReference>
<comment type="function">
    <text evidence="1">Catalyzes the reversible oxidation of 3-phospho-D-glycerate to 3-phosphonooxypyruvate, the first step of the phosphorylated L-serine biosynthesis pathway. Also catalyzes the reversible oxidation of 2-hydroxyglutarate to 2-oxoglutarate.</text>
</comment>
<evidence type="ECO:0000313" key="15">
    <source>
        <dbReference type="Proteomes" id="UP000294071"/>
    </source>
</evidence>
<comment type="caution">
    <text evidence="14">The sequence shown here is derived from an EMBL/GenBank/DDBJ whole genome shotgun (WGS) entry which is preliminary data.</text>
</comment>
<dbReference type="FunFam" id="3.40.50.720:FF:000021">
    <property type="entry name" value="D-3-phosphoglycerate dehydrogenase"/>
    <property type="match status" value="1"/>
</dbReference>
<evidence type="ECO:0000256" key="7">
    <source>
        <dbReference type="ARBA" id="ARBA00023027"/>
    </source>
</evidence>
<evidence type="ECO:0000256" key="3">
    <source>
        <dbReference type="ARBA" id="ARBA00005854"/>
    </source>
</evidence>
<dbReference type="SUPFAM" id="SSF143548">
    <property type="entry name" value="Serine metabolism enzymes domain"/>
    <property type="match status" value="1"/>
</dbReference>
<dbReference type="InterPro" id="IPR045626">
    <property type="entry name" value="PGDH_ASB_dom"/>
</dbReference>
<organism evidence="14 15">
    <name type="scientific">Nocardioides oleivorans</name>
    <dbReference type="NCBI Taxonomy" id="273676"/>
    <lineage>
        <taxon>Bacteria</taxon>
        <taxon>Bacillati</taxon>
        <taxon>Actinomycetota</taxon>
        <taxon>Actinomycetes</taxon>
        <taxon>Propionibacteriales</taxon>
        <taxon>Nocardioidaceae</taxon>
        <taxon>Nocardioides</taxon>
    </lineage>
</organism>
<evidence type="ECO:0000259" key="13">
    <source>
        <dbReference type="PROSITE" id="PS51671"/>
    </source>
</evidence>
<evidence type="ECO:0000256" key="8">
    <source>
        <dbReference type="ARBA" id="ARBA00023299"/>
    </source>
</evidence>
<dbReference type="GO" id="GO:0006564">
    <property type="term" value="P:L-serine biosynthetic process"/>
    <property type="evidence" value="ECO:0007669"/>
    <property type="project" value="UniProtKB-UniRule"/>
</dbReference>
<dbReference type="InterPro" id="IPR029009">
    <property type="entry name" value="ASB_dom_sf"/>
</dbReference>
<proteinExistence type="inferred from homology"/>
<dbReference type="PANTHER" id="PTHR42789">
    <property type="entry name" value="D-ISOMER SPECIFIC 2-HYDROXYACID DEHYDROGENASE FAMILY PROTEIN (AFU_ORTHOLOGUE AFUA_6G10090)"/>
    <property type="match status" value="1"/>
</dbReference>
<dbReference type="EMBL" id="SDWT01000001">
    <property type="protein sequence ID" value="RYB95310.1"/>
    <property type="molecule type" value="Genomic_DNA"/>
</dbReference>
<dbReference type="CDD" id="cd04902">
    <property type="entry name" value="ACT_3PGDH-xct"/>
    <property type="match status" value="1"/>
</dbReference>
<comment type="catalytic activity">
    <reaction evidence="9">
        <text>(R)-2-hydroxyglutarate + NAD(+) = 2-oxoglutarate + NADH + H(+)</text>
        <dbReference type="Rhea" id="RHEA:49612"/>
        <dbReference type="ChEBI" id="CHEBI:15378"/>
        <dbReference type="ChEBI" id="CHEBI:15801"/>
        <dbReference type="ChEBI" id="CHEBI:16810"/>
        <dbReference type="ChEBI" id="CHEBI:57540"/>
        <dbReference type="ChEBI" id="CHEBI:57945"/>
        <dbReference type="EC" id="1.1.1.399"/>
    </reaction>
</comment>
<feature type="domain" description="ACT" evidence="13">
    <location>
        <begin position="502"/>
        <end position="575"/>
    </location>
</feature>
<evidence type="ECO:0000256" key="5">
    <source>
        <dbReference type="ARBA" id="ARBA00022605"/>
    </source>
</evidence>
<dbReference type="InterPro" id="IPR006139">
    <property type="entry name" value="D-isomer_2_OHA_DH_cat_dom"/>
</dbReference>
<dbReference type="InterPro" id="IPR036291">
    <property type="entry name" value="NAD(P)-bd_dom_sf"/>
</dbReference>
<dbReference type="InterPro" id="IPR050857">
    <property type="entry name" value="D-2-hydroxyacid_DH"/>
</dbReference>
<dbReference type="GO" id="GO:0051287">
    <property type="term" value="F:NAD binding"/>
    <property type="evidence" value="ECO:0007669"/>
    <property type="project" value="UniProtKB-UniRule"/>
</dbReference>
<gene>
    <name evidence="14" type="ORF">EUA93_13765</name>
</gene>
<dbReference type="InterPro" id="IPR045865">
    <property type="entry name" value="ACT-like_dom_sf"/>
</dbReference>
<dbReference type="OrthoDB" id="9793626at2"/>
<dbReference type="Gene3D" id="3.30.1330.90">
    <property type="entry name" value="D-3-phosphoglycerate dehydrogenase, domain 3"/>
    <property type="match status" value="1"/>
</dbReference>
<dbReference type="SUPFAM" id="SSF51735">
    <property type="entry name" value="NAD(P)-binding Rossmann-fold domains"/>
    <property type="match status" value="1"/>
</dbReference>
<evidence type="ECO:0000256" key="1">
    <source>
        <dbReference type="ARBA" id="ARBA00003800"/>
    </source>
</evidence>
<dbReference type="Pfam" id="PF01842">
    <property type="entry name" value="ACT"/>
    <property type="match status" value="1"/>
</dbReference>
<name>A0A4Q2S106_9ACTN</name>
<keyword evidence="15" id="KW-1185">Reference proteome</keyword>
<dbReference type="Gene3D" id="3.30.70.260">
    <property type="match status" value="1"/>
</dbReference>
<dbReference type="Proteomes" id="UP000294071">
    <property type="component" value="Unassembled WGS sequence"/>
</dbReference>
<dbReference type="InterPro" id="IPR029753">
    <property type="entry name" value="D-isomer_DH_CS"/>
</dbReference>
<dbReference type="InterPro" id="IPR029752">
    <property type="entry name" value="D-isomer_DH_CS1"/>
</dbReference>
<sequence>MCPLWRQGPTCGEPVTGQEGAGTVGSAQRRAVHAQTFELFEDPAVNAPVKPVVLIAEELSPATIEALGPDFEIRHCNGADRAELIPAIADVDAILVRSATKVDAEALAAASRLKVVARAGVGLDNVDVKASTQAGVMVVNAPTSNIVSAAELAVALMLAAARHISPAHAALRGGEWKRSKYTGIELYEKTVGIVGLGRIGVLVAQRLSAFGMKVIAYDPYVQAGRAAQMGVRLVDLDTLLAESDFMSVHLPKTPETVGLIGADQLARAKQSLVLVNAARGGIVDEAALYDALKTGQIAAAGLDVFASEPCTDSPLFELENVVATPHLGASTDEAQEKAGIAVAKSVRLALSGELVPDAVNVQGGVIAEDVRPGIPLTEKLGRVFTALAGETAQQLDVEVRGEITEYDVKVLELAALKGVFADIVEEQVSYVNAPLLAAERGTEVRLLTEAESPDHRNLITLRGTLADGTQVSVSGTLVGLAQKERLVEVNGFDVDLEPATHLAFLTYEDRPGMVGVIGGILGEASVNIAGMQVSRQEQGGAALVALSVDSAIPADTLAEIESAMRAASVRAVNLS</sequence>
<dbReference type="Gene3D" id="3.40.50.720">
    <property type="entry name" value="NAD(P)-binding Rossmann-like Domain"/>
    <property type="match status" value="2"/>
</dbReference>
<evidence type="ECO:0000256" key="2">
    <source>
        <dbReference type="ARBA" id="ARBA00005216"/>
    </source>
</evidence>
<dbReference type="InterPro" id="IPR006236">
    <property type="entry name" value="PGDH"/>
</dbReference>
<protein>
    <recommendedName>
        <fullName evidence="4 11">D-3-phosphoglycerate dehydrogenase</fullName>
        <ecNumber evidence="11">1.1.1.95</ecNumber>
    </recommendedName>
</protein>
<evidence type="ECO:0000256" key="12">
    <source>
        <dbReference type="SAM" id="MobiDB-lite"/>
    </source>
</evidence>
<dbReference type="NCBIfam" id="TIGR01327">
    <property type="entry name" value="PGDH"/>
    <property type="match status" value="1"/>
</dbReference>
<dbReference type="Pfam" id="PF19304">
    <property type="entry name" value="PGDH_inter"/>
    <property type="match status" value="1"/>
</dbReference>
<dbReference type="Pfam" id="PF02826">
    <property type="entry name" value="2-Hacid_dh_C"/>
    <property type="match status" value="1"/>
</dbReference>
<dbReference type="CDD" id="cd12173">
    <property type="entry name" value="PGDH_4"/>
    <property type="match status" value="1"/>
</dbReference>
<evidence type="ECO:0000256" key="10">
    <source>
        <dbReference type="ARBA" id="ARBA00048731"/>
    </source>
</evidence>
<keyword evidence="6 11" id="KW-0560">Oxidoreductase</keyword>
<dbReference type="SUPFAM" id="SSF55021">
    <property type="entry name" value="ACT-like"/>
    <property type="match status" value="1"/>
</dbReference>
<evidence type="ECO:0000256" key="4">
    <source>
        <dbReference type="ARBA" id="ARBA00021582"/>
    </source>
</evidence>